<comment type="caution">
    <text evidence="2">The sequence shown here is derived from an EMBL/GenBank/DDBJ whole genome shotgun (WGS) entry which is preliminary data.</text>
</comment>
<keyword evidence="1" id="KW-1133">Transmembrane helix</keyword>
<sequence length="89" mass="10251">MNDLACCSTVVSVCQKIPEIMLKLLVYSKVVSWQYSEEQSDKEVILRYRKSVVPLVTFPMLSNAICCILCGLHFRITKCVSHFFHKLHT</sequence>
<gene>
    <name evidence="2" type="ORF">E5288_WYG014216</name>
</gene>
<dbReference type="Proteomes" id="UP000322234">
    <property type="component" value="Unassembled WGS sequence"/>
</dbReference>
<dbReference type="EMBL" id="VBQZ03000020">
    <property type="protein sequence ID" value="MXQ84301.1"/>
    <property type="molecule type" value="Genomic_DNA"/>
</dbReference>
<name>A0A6B0R5S1_9CETA</name>
<proteinExistence type="predicted"/>
<feature type="transmembrane region" description="Helical" evidence="1">
    <location>
        <begin position="52"/>
        <end position="74"/>
    </location>
</feature>
<dbReference type="AlphaFoldDB" id="A0A6B0R5S1"/>
<protein>
    <submittedName>
        <fullName evidence="2">Uncharacterized protein</fullName>
    </submittedName>
</protein>
<evidence type="ECO:0000313" key="3">
    <source>
        <dbReference type="Proteomes" id="UP000322234"/>
    </source>
</evidence>
<keyword evidence="3" id="KW-1185">Reference proteome</keyword>
<evidence type="ECO:0000313" key="2">
    <source>
        <dbReference type="EMBL" id="MXQ84301.1"/>
    </source>
</evidence>
<evidence type="ECO:0000256" key="1">
    <source>
        <dbReference type="SAM" id="Phobius"/>
    </source>
</evidence>
<reference evidence="2" key="1">
    <citation type="submission" date="2019-10" db="EMBL/GenBank/DDBJ databases">
        <title>The sequence and de novo assembly of the wild yak genome.</title>
        <authorList>
            <person name="Liu Y."/>
        </authorList>
    </citation>
    <scope>NUCLEOTIDE SEQUENCE [LARGE SCALE GENOMIC DNA]</scope>
    <source>
        <strain evidence="2">WY2019</strain>
    </source>
</reference>
<keyword evidence="1" id="KW-0472">Membrane</keyword>
<keyword evidence="1" id="KW-0812">Transmembrane</keyword>
<organism evidence="2 3">
    <name type="scientific">Bos mutus</name>
    <name type="common">wild yak</name>
    <dbReference type="NCBI Taxonomy" id="72004"/>
    <lineage>
        <taxon>Eukaryota</taxon>
        <taxon>Metazoa</taxon>
        <taxon>Chordata</taxon>
        <taxon>Craniata</taxon>
        <taxon>Vertebrata</taxon>
        <taxon>Euteleostomi</taxon>
        <taxon>Mammalia</taxon>
        <taxon>Eutheria</taxon>
        <taxon>Laurasiatheria</taxon>
        <taxon>Artiodactyla</taxon>
        <taxon>Ruminantia</taxon>
        <taxon>Pecora</taxon>
        <taxon>Bovidae</taxon>
        <taxon>Bovinae</taxon>
        <taxon>Bos</taxon>
    </lineage>
</organism>
<accession>A0A6B0R5S1</accession>